<organism evidence="3 4">
    <name type="scientific">Streptomyces olivoverticillatus</name>
    <dbReference type="NCBI Taxonomy" id="66427"/>
    <lineage>
        <taxon>Bacteria</taxon>
        <taxon>Bacillati</taxon>
        <taxon>Actinomycetota</taxon>
        <taxon>Actinomycetes</taxon>
        <taxon>Kitasatosporales</taxon>
        <taxon>Streptomycetaceae</taxon>
        <taxon>Streptomyces</taxon>
    </lineage>
</organism>
<evidence type="ECO:0000256" key="1">
    <source>
        <dbReference type="ARBA" id="ARBA00023002"/>
    </source>
</evidence>
<dbReference type="Proteomes" id="UP000556084">
    <property type="component" value="Unassembled WGS sequence"/>
</dbReference>
<proteinExistence type="predicted"/>
<name>A0A7W7PLF6_9ACTN</name>
<dbReference type="AlphaFoldDB" id="A0A7W7PLF6"/>
<dbReference type="GO" id="GO:0005737">
    <property type="term" value="C:cytoplasm"/>
    <property type="evidence" value="ECO:0007669"/>
    <property type="project" value="TreeGrafter"/>
</dbReference>
<evidence type="ECO:0000259" key="2">
    <source>
        <dbReference type="Pfam" id="PF01266"/>
    </source>
</evidence>
<dbReference type="PANTHER" id="PTHR13847">
    <property type="entry name" value="SARCOSINE DEHYDROGENASE-RELATED"/>
    <property type="match status" value="1"/>
</dbReference>
<dbReference type="SUPFAM" id="SSF51905">
    <property type="entry name" value="FAD/NAD(P)-binding domain"/>
    <property type="match status" value="1"/>
</dbReference>
<evidence type="ECO:0000313" key="3">
    <source>
        <dbReference type="EMBL" id="MBB4894212.1"/>
    </source>
</evidence>
<dbReference type="InterPro" id="IPR036188">
    <property type="entry name" value="FAD/NAD-bd_sf"/>
</dbReference>
<dbReference type="InterPro" id="IPR006076">
    <property type="entry name" value="FAD-dep_OxRdtase"/>
</dbReference>
<dbReference type="Gene3D" id="3.30.9.10">
    <property type="entry name" value="D-Amino Acid Oxidase, subunit A, domain 2"/>
    <property type="match status" value="1"/>
</dbReference>
<keyword evidence="4" id="KW-1185">Reference proteome</keyword>
<dbReference type="EMBL" id="JACHJH010000004">
    <property type="protein sequence ID" value="MBB4894212.1"/>
    <property type="molecule type" value="Genomic_DNA"/>
</dbReference>
<sequence>MSATTPAKTVDVAVVGAGIIGVMTAREILRRDPGARVAVLDQDAVGSGASRRSAGLHFPRGATERVRRMSEYSQDHYAKLTAERSGLPIHTLGMTLVADDAGEAQLRRTYLPGARLSRVGSVPGGFVRVPAEYGVWEGEGCQYADVHALTGLLARELRGRAAFHEGVQVTAVESDEDTVALRLGTGRTLLARQALLAPGPWLAAPAWKDLVAPLGARVKKVVALHIEQQPREDDHAIVFHDEDAFLLPLHERGHWLFSYTCQEWDVDPDTLGGGLSDAHLRDALALLERYAPELAGLCTSGRVFCDAYGPDGEPVVSRLPQAGRVVFAGAANGSGYRLAPAIAAEAADLLCPVTRQEPGQEEDQT</sequence>
<dbReference type="GO" id="GO:0016491">
    <property type="term" value="F:oxidoreductase activity"/>
    <property type="evidence" value="ECO:0007669"/>
    <property type="project" value="UniProtKB-KW"/>
</dbReference>
<evidence type="ECO:0000313" key="4">
    <source>
        <dbReference type="Proteomes" id="UP000556084"/>
    </source>
</evidence>
<keyword evidence="1" id="KW-0560">Oxidoreductase</keyword>
<dbReference type="Gene3D" id="3.50.50.60">
    <property type="entry name" value="FAD/NAD(P)-binding domain"/>
    <property type="match status" value="1"/>
</dbReference>
<dbReference type="RefSeq" id="WP_343069603.1">
    <property type="nucleotide sequence ID" value="NZ_JACHJH010000004.1"/>
</dbReference>
<dbReference type="PANTHER" id="PTHR13847:SF289">
    <property type="entry name" value="GLYCINE OXIDASE"/>
    <property type="match status" value="1"/>
</dbReference>
<protein>
    <submittedName>
        <fullName evidence="3">Glycine/D-amino acid oxidase-like deaminating enzyme</fullName>
    </submittedName>
</protein>
<reference evidence="3 4" key="1">
    <citation type="submission" date="2020-08" db="EMBL/GenBank/DDBJ databases">
        <title>Genomic Encyclopedia of Type Strains, Phase III (KMG-III): the genomes of soil and plant-associated and newly described type strains.</title>
        <authorList>
            <person name="Whitman W."/>
        </authorList>
    </citation>
    <scope>NUCLEOTIDE SEQUENCE [LARGE SCALE GENOMIC DNA]</scope>
    <source>
        <strain evidence="3 4">CECT 3266</strain>
    </source>
</reference>
<comment type="caution">
    <text evidence="3">The sequence shown here is derived from an EMBL/GenBank/DDBJ whole genome shotgun (WGS) entry which is preliminary data.</text>
</comment>
<gene>
    <name evidence="3" type="ORF">FHS39_003246</name>
</gene>
<feature type="domain" description="FAD dependent oxidoreductase" evidence="2">
    <location>
        <begin position="11"/>
        <end position="349"/>
    </location>
</feature>
<accession>A0A7W7PLF6</accession>
<dbReference type="Pfam" id="PF01266">
    <property type="entry name" value="DAO"/>
    <property type="match status" value="1"/>
</dbReference>